<dbReference type="SUPFAM" id="SSF53448">
    <property type="entry name" value="Nucleotide-diphospho-sugar transferases"/>
    <property type="match status" value="1"/>
</dbReference>
<comment type="caution">
    <text evidence="2">The sequence shown here is derived from an EMBL/GenBank/DDBJ whole genome shotgun (WGS) entry which is preliminary data.</text>
</comment>
<dbReference type="Gene3D" id="3.40.50.720">
    <property type="entry name" value="NAD(P)-binding Rossmann-like Domain"/>
    <property type="match status" value="1"/>
</dbReference>
<proteinExistence type="predicted"/>
<evidence type="ECO:0000313" key="3">
    <source>
        <dbReference type="Proteomes" id="UP000095713"/>
    </source>
</evidence>
<protein>
    <submittedName>
        <fullName evidence="2">Glycosyl transferase family 2</fullName>
    </submittedName>
</protein>
<reference evidence="2 3" key="1">
    <citation type="submission" date="2016-05" db="EMBL/GenBank/DDBJ databases">
        <title>Draft Genome Sequence of Algibacter sp. Strain SK-16 Isolated from the Surface Water of Aburatsubo Inlet.</title>
        <authorList>
            <person name="Wong S.-K."/>
            <person name="Yoshizawa S."/>
            <person name="Nakajima Y."/>
            <person name="Ogura Y."/>
            <person name="Tetsuya H."/>
            <person name="Hamasaki K."/>
        </authorList>
    </citation>
    <scope>NUCLEOTIDE SEQUENCE [LARGE SCALE GENOMIC DNA]</scope>
    <source>
        <strain evidence="2 3">SK-16</strain>
    </source>
</reference>
<keyword evidence="2" id="KW-0808">Transferase</keyword>
<dbReference type="PANTHER" id="PTHR22916:SF3">
    <property type="entry name" value="UDP-GLCNAC:BETAGAL BETA-1,3-N-ACETYLGLUCOSAMINYLTRANSFERASE-LIKE PROTEIN 1"/>
    <property type="match status" value="1"/>
</dbReference>
<organism evidence="2 3">
    <name type="scientific">Flavivirga aquatica</name>
    <dbReference type="NCBI Taxonomy" id="1849968"/>
    <lineage>
        <taxon>Bacteria</taxon>
        <taxon>Pseudomonadati</taxon>
        <taxon>Bacteroidota</taxon>
        <taxon>Flavobacteriia</taxon>
        <taxon>Flavobacteriales</taxon>
        <taxon>Flavobacteriaceae</taxon>
        <taxon>Flavivirga</taxon>
    </lineage>
</organism>
<name>A0A1E5SI04_9FLAO</name>
<sequence length="335" mass="39036">MQASLISILIPFKNTEAFIAECLESILKQTYINWELLIVDDSSTDNSYKIVKQFAAKDNRIKLLKNSGNGIIDALQLAFKHTNGEFITRMDSDDIMRRNKLETLVNNLLKYGKQHVAVGLVHYFSDDGVKDGYKSYEVWLNNLTKTGSNYSEIYKECVIPSPCWMIHKSDLIACDAFKPNRYPEDYDLAFRFYKHNFKCIPCDTILHNWRDYSSRTSRTHVHYAENHFIDLKLHYFITLNFNKSKTLVVWGAGNKGKTIAKTLIEKNINFEWICDNPNKIGRDIYGKILKPFNSLKEIKNPQSIITVANKNSQQEIRDYMNTLDFRPINDYVFFC</sequence>
<dbReference type="Pfam" id="PF00535">
    <property type="entry name" value="Glycos_transf_2"/>
    <property type="match status" value="1"/>
</dbReference>
<dbReference type="Gene3D" id="3.90.550.10">
    <property type="entry name" value="Spore Coat Polysaccharide Biosynthesis Protein SpsA, Chain A"/>
    <property type="match status" value="1"/>
</dbReference>
<dbReference type="CDD" id="cd00761">
    <property type="entry name" value="Glyco_tranf_GTA_type"/>
    <property type="match status" value="1"/>
</dbReference>
<gene>
    <name evidence="2" type="ORF">A8C32_05960</name>
</gene>
<dbReference type="Proteomes" id="UP000095713">
    <property type="component" value="Unassembled WGS sequence"/>
</dbReference>
<keyword evidence="3" id="KW-1185">Reference proteome</keyword>
<feature type="domain" description="Glycosyltransferase 2-like" evidence="1">
    <location>
        <begin position="7"/>
        <end position="171"/>
    </location>
</feature>
<accession>A0A1E5SI04</accession>
<evidence type="ECO:0000313" key="2">
    <source>
        <dbReference type="EMBL" id="OEJ98740.1"/>
    </source>
</evidence>
<dbReference type="OrthoDB" id="597270at2"/>
<dbReference type="EMBL" id="MDJD01000054">
    <property type="protein sequence ID" value="OEJ98740.1"/>
    <property type="molecule type" value="Genomic_DNA"/>
</dbReference>
<dbReference type="GO" id="GO:0016758">
    <property type="term" value="F:hexosyltransferase activity"/>
    <property type="evidence" value="ECO:0007669"/>
    <property type="project" value="UniProtKB-ARBA"/>
</dbReference>
<dbReference type="AlphaFoldDB" id="A0A1E5SI04"/>
<dbReference type="InterPro" id="IPR001173">
    <property type="entry name" value="Glyco_trans_2-like"/>
</dbReference>
<dbReference type="PANTHER" id="PTHR22916">
    <property type="entry name" value="GLYCOSYLTRANSFERASE"/>
    <property type="match status" value="1"/>
</dbReference>
<dbReference type="STRING" id="1849968.A8C32_05960"/>
<dbReference type="InterPro" id="IPR029044">
    <property type="entry name" value="Nucleotide-diphossugar_trans"/>
</dbReference>
<dbReference type="RefSeq" id="WP_069831424.1">
    <property type="nucleotide sequence ID" value="NZ_MDJD01000054.1"/>
</dbReference>
<evidence type="ECO:0000259" key="1">
    <source>
        <dbReference type="Pfam" id="PF00535"/>
    </source>
</evidence>